<evidence type="ECO:0000256" key="2">
    <source>
        <dbReference type="ARBA" id="ARBA00023015"/>
    </source>
</evidence>
<evidence type="ECO:0000256" key="5">
    <source>
        <dbReference type="SAM" id="MobiDB-lite"/>
    </source>
</evidence>
<protein>
    <submittedName>
        <fullName evidence="6">Uncharacterized protein</fullName>
    </submittedName>
</protein>
<gene>
    <name evidence="6" type="ORF">CIPAW_14G096000</name>
</gene>
<evidence type="ECO:0000256" key="3">
    <source>
        <dbReference type="ARBA" id="ARBA00023163"/>
    </source>
</evidence>
<evidence type="ECO:0000256" key="4">
    <source>
        <dbReference type="ARBA" id="ARBA00023242"/>
    </source>
</evidence>
<evidence type="ECO:0000256" key="1">
    <source>
        <dbReference type="ARBA" id="ARBA00004123"/>
    </source>
</evidence>
<evidence type="ECO:0000313" key="6">
    <source>
        <dbReference type="EMBL" id="KAG6629609.1"/>
    </source>
</evidence>
<keyword evidence="2" id="KW-0805">Transcription regulation</keyword>
<name>A0A8T1ND29_CARIL</name>
<sequence>MQGDGLTNDEVKSHLQKYRLHVQGDLFVQGLLSIGDDGKVAKADEESDGHSCKDGFQEP</sequence>
<dbReference type="GO" id="GO:0003677">
    <property type="term" value="F:DNA binding"/>
    <property type="evidence" value="ECO:0007669"/>
    <property type="project" value="InterPro"/>
</dbReference>
<reference evidence="6" key="1">
    <citation type="submission" date="2020-12" db="EMBL/GenBank/DDBJ databases">
        <title>WGS assembly of Carya illinoinensis cv. Pawnee.</title>
        <authorList>
            <person name="Platts A."/>
            <person name="Shu S."/>
            <person name="Wright S."/>
            <person name="Barry K."/>
            <person name="Edger P."/>
            <person name="Pires J.C."/>
            <person name="Schmutz J."/>
        </authorList>
    </citation>
    <scope>NUCLEOTIDE SEQUENCE</scope>
    <source>
        <tissue evidence="6">Leaf</tissue>
    </source>
</reference>
<dbReference type="InterPro" id="IPR006447">
    <property type="entry name" value="Myb_dom_plants"/>
</dbReference>
<comment type="subcellular location">
    <subcellularLocation>
        <location evidence="1">Nucleus</location>
    </subcellularLocation>
</comment>
<feature type="region of interest" description="Disordered" evidence="5">
    <location>
        <begin position="40"/>
        <end position="59"/>
    </location>
</feature>
<organism evidence="6 7">
    <name type="scientific">Carya illinoinensis</name>
    <name type="common">Pecan</name>
    <dbReference type="NCBI Taxonomy" id="32201"/>
    <lineage>
        <taxon>Eukaryota</taxon>
        <taxon>Viridiplantae</taxon>
        <taxon>Streptophyta</taxon>
        <taxon>Embryophyta</taxon>
        <taxon>Tracheophyta</taxon>
        <taxon>Spermatophyta</taxon>
        <taxon>Magnoliopsida</taxon>
        <taxon>eudicotyledons</taxon>
        <taxon>Gunneridae</taxon>
        <taxon>Pentapetalae</taxon>
        <taxon>rosids</taxon>
        <taxon>fabids</taxon>
        <taxon>Fagales</taxon>
        <taxon>Juglandaceae</taxon>
        <taxon>Carya</taxon>
    </lineage>
</organism>
<proteinExistence type="predicted"/>
<keyword evidence="7" id="KW-1185">Reference proteome</keyword>
<dbReference type="GO" id="GO:0005634">
    <property type="term" value="C:nucleus"/>
    <property type="evidence" value="ECO:0007669"/>
    <property type="project" value="UniProtKB-SubCell"/>
</dbReference>
<dbReference type="Proteomes" id="UP000811609">
    <property type="component" value="Chromosome 14"/>
</dbReference>
<evidence type="ECO:0000313" key="7">
    <source>
        <dbReference type="Proteomes" id="UP000811609"/>
    </source>
</evidence>
<comment type="caution">
    <text evidence="6">The sequence shown here is derived from an EMBL/GenBank/DDBJ whole genome shotgun (WGS) entry which is preliminary data.</text>
</comment>
<dbReference type="EMBL" id="CM031822">
    <property type="protein sequence ID" value="KAG6629609.1"/>
    <property type="molecule type" value="Genomic_DNA"/>
</dbReference>
<keyword evidence="4" id="KW-0539">Nucleus</keyword>
<dbReference type="NCBIfam" id="TIGR01557">
    <property type="entry name" value="myb_SHAQKYF"/>
    <property type="match status" value="1"/>
</dbReference>
<accession>A0A8T1ND29</accession>
<keyword evidence="3" id="KW-0804">Transcription</keyword>
<dbReference type="AlphaFoldDB" id="A0A8T1ND29"/>